<reference evidence="1 2" key="1">
    <citation type="submission" date="2024-07" db="EMBL/GenBank/DDBJ databases">
        <authorList>
            <person name="Akdeniz Z."/>
        </authorList>
    </citation>
    <scope>NUCLEOTIDE SEQUENCE [LARGE SCALE GENOMIC DNA]</scope>
</reference>
<name>A0ABP1GL53_9EUKA</name>
<evidence type="ECO:0000313" key="1">
    <source>
        <dbReference type="EMBL" id="CAL5971422.1"/>
    </source>
</evidence>
<evidence type="ECO:0000313" key="2">
    <source>
        <dbReference type="Proteomes" id="UP001642409"/>
    </source>
</evidence>
<proteinExistence type="predicted"/>
<protein>
    <submittedName>
        <fullName evidence="1">Uncharacterized protein</fullName>
    </submittedName>
</protein>
<organism evidence="1 2">
    <name type="scientific">Hexamita inflata</name>
    <dbReference type="NCBI Taxonomy" id="28002"/>
    <lineage>
        <taxon>Eukaryota</taxon>
        <taxon>Metamonada</taxon>
        <taxon>Diplomonadida</taxon>
        <taxon>Hexamitidae</taxon>
        <taxon>Hexamitinae</taxon>
        <taxon>Hexamita</taxon>
    </lineage>
</organism>
<sequence length="73" mass="8354">MGNSYEARLSSSLSTLMNGHQIECWTSWFACELMSGQSEQRRDELKQQFCIQLEAMGSREGYWGKIWDAAVGE</sequence>
<dbReference type="Proteomes" id="UP001642409">
    <property type="component" value="Unassembled WGS sequence"/>
</dbReference>
<gene>
    <name evidence="1" type="ORF">HINF_LOCUS1362</name>
</gene>
<dbReference type="EMBL" id="CAXDID020000002">
    <property type="protein sequence ID" value="CAL5971422.1"/>
    <property type="molecule type" value="Genomic_DNA"/>
</dbReference>
<accession>A0ABP1GL53</accession>
<keyword evidence="2" id="KW-1185">Reference proteome</keyword>
<comment type="caution">
    <text evidence="1">The sequence shown here is derived from an EMBL/GenBank/DDBJ whole genome shotgun (WGS) entry which is preliminary data.</text>
</comment>